<dbReference type="AlphaFoldDB" id="A0A645ADP1"/>
<comment type="caution">
    <text evidence="2">The sequence shown here is derived from an EMBL/GenBank/DDBJ whole genome shotgun (WGS) entry which is preliminary data.</text>
</comment>
<accession>A0A645ADP1</accession>
<sequence>MAECKRIVVSLPDSLLKEVDNIICTEQCNRSEFVRKAMKFYLSEMKRMNFIESMKKGYLEMTEINITLAEVGLTADYETICRYESRLAECE</sequence>
<dbReference type="Gene3D" id="1.10.1220.10">
    <property type="entry name" value="Met repressor-like"/>
    <property type="match status" value="1"/>
</dbReference>
<protein>
    <submittedName>
        <fullName evidence="2">Antitoxin EndoAI</fullName>
    </submittedName>
</protein>
<name>A0A645ADP1_9ZZZZ</name>
<dbReference type="CDD" id="cd22231">
    <property type="entry name" value="RHH_NikR_HicB-like"/>
    <property type="match status" value="1"/>
</dbReference>
<dbReference type="InterPro" id="IPR013321">
    <property type="entry name" value="Arc_rbn_hlx_hlx"/>
</dbReference>
<dbReference type="EMBL" id="VSSQ01013255">
    <property type="protein sequence ID" value="MPM51086.1"/>
    <property type="molecule type" value="Genomic_DNA"/>
</dbReference>
<gene>
    <name evidence="2" type="primary">ndoAI_2</name>
    <name evidence="2" type="ORF">SDC9_97832</name>
</gene>
<organism evidence="2">
    <name type="scientific">bioreactor metagenome</name>
    <dbReference type="NCBI Taxonomy" id="1076179"/>
    <lineage>
        <taxon>unclassified sequences</taxon>
        <taxon>metagenomes</taxon>
        <taxon>ecological metagenomes</taxon>
    </lineage>
</organism>
<reference evidence="2" key="1">
    <citation type="submission" date="2019-08" db="EMBL/GenBank/DDBJ databases">
        <authorList>
            <person name="Kucharzyk K."/>
            <person name="Murdoch R.W."/>
            <person name="Higgins S."/>
            <person name="Loffler F."/>
        </authorList>
    </citation>
    <scope>NUCLEOTIDE SEQUENCE</scope>
</reference>
<evidence type="ECO:0000259" key="1">
    <source>
        <dbReference type="Pfam" id="PF01402"/>
    </source>
</evidence>
<dbReference type="GO" id="GO:0006355">
    <property type="term" value="P:regulation of DNA-templated transcription"/>
    <property type="evidence" value="ECO:0007669"/>
    <property type="project" value="InterPro"/>
</dbReference>
<feature type="domain" description="Ribbon-helix-helix protein CopG" evidence="1">
    <location>
        <begin position="5"/>
        <end position="42"/>
    </location>
</feature>
<proteinExistence type="predicted"/>
<dbReference type="SUPFAM" id="SSF47598">
    <property type="entry name" value="Ribbon-helix-helix"/>
    <property type="match status" value="1"/>
</dbReference>
<dbReference type="Pfam" id="PF01402">
    <property type="entry name" value="RHH_1"/>
    <property type="match status" value="1"/>
</dbReference>
<evidence type="ECO:0000313" key="2">
    <source>
        <dbReference type="EMBL" id="MPM51086.1"/>
    </source>
</evidence>
<dbReference type="InterPro" id="IPR002145">
    <property type="entry name" value="CopG"/>
</dbReference>
<dbReference type="InterPro" id="IPR010985">
    <property type="entry name" value="Ribbon_hlx_hlx"/>
</dbReference>